<dbReference type="Proteomes" id="UP000325788">
    <property type="component" value="Unassembled WGS sequence"/>
</dbReference>
<dbReference type="Pfam" id="PF02698">
    <property type="entry name" value="DUF218"/>
    <property type="match status" value="1"/>
</dbReference>
<dbReference type="PANTHER" id="PTHR30336:SF20">
    <property type="entry name" value="DUF218 DOMAIN-CONTAINING PROTEIN"/>
    <property type="match status" value="1"/>
</dbReference>
<reference evidence="3 4" key="1">
    <citation type="submission" date="2019-09" db="EMBL/GenBank/DDBJ databases">
        <title>Draft genome sequence of Acinetobacter tandoii W4-4-4 isolated from environmental water sample.</title>
        <authorList>
            <person name="Wee S.K."/>
            <person name="Yan B."/>
            <person name="Mustaffa S.B."/>
            <person name="Yap E.P.H."/>
        </authorList>
    </citation>
    <scope>NUCLEOTIDE SEQUENCE [LARGE SCALE GENOMIC DNA]</scope>
    <source>
        <strain evidence="3 4">W4-4-4</strain>
    </source>
</reference>
<keyword evidence="1" id="KW-0812">Transmembrane</keyword>
<dbReference type="Gene3D" id="3.40.50.620">
    <property type="entry name" value="HUPs"/>
    <property type="match status" value="1"/>
</dbReference>
<name>A0A5N4WUR3_9GAMM</name>
<dbReference type="PANTHER" id="PTHR30336">
    <property type="entry name" value="INNER MEMBRANE PROTEIN, PROBABLE PERMEASE"/>
    <property type="match status" value="1"/>
</dbReference>
<feature type="transmembrane region" description="Helical" evidence="1">
    <location>
        <begin position="35"/>
        <end position="55"/>
    </location>
</feature>
<evidence type="ECO:0000313" key="3">
    <source>
        <dbReference type="EMBL" id="KAB1859609.1"/>
    </source>
</evidence>
<keyword evidence="1" id="KW-1133">Transmembrane helix</keyword>
<sequence>MQSIRLKRLFAAIIGTALFLDGAYLISLNKIHLGTVLPLLIGLGLLVFALLYPKIQLFVHQTRYRHIIWRIGCWGFLLWSTSVLCFFIYLHLASQNNSQTTPVKAIIVLGSGIEHGQPSATLAQRLNRAAVLAKQQPKIPLIMTGGLDFREKFTEAEVMSKYVQQNFSISPTRIWLEDKSTSTDLNLKNSKPILAQLNIQLNEPIAIVTSDFHTLRAAAIAHKQGYRHIITVAAPTPFINRYNSWLREYFAYGSGWLLNEF</sequence>
<dbReference type="InterPro" id="IPR014729">
    <property type="entry name" value="Rossmann-like_a/b/a_fold"/>
</dbReference>
<organism evidence="3 4">
    <name type="scientific">Acinetobacter tandoii</name>
    <dbReference type="NCBI Taxonomy" id="202954"/>
    <lineage>
        <taxon>Bacteria</taxon>
        <taxon>Pseudomonadati</taxon>
        <taxon>Pseudomonadota</taxon>
        <taxon>Gammaproteobacteria</taxon>
        <taxon>Moraxellales</taxon>
        <taxon>Moraxellaceae</taxon>
        <taxon>Acinetobacter</taxon>
    </lineage>
</organism>
<dbReference type="InterPro" id="IPR051599">
    <property type="entry name" value="Cell_Envelope_Assoc"/>
</dbReference>
<evidence type="ECO:0000259" key="2">
    <source>
        <dbReference type="Pfam" id="PF02698"/>
    </source>
</evidence>
<dbReference type="CDD" id="cd06259">
    <property type="entry name" value="YdcF-like"/>
    <property type="match status" value="1"/>
</dbReference>
<gene>
    <name evidence="3" type="ORF">F4W09_00300</name>
</gene>
<dbReference type="RefSeq" id="WP_151503671.1">
    <property type="nucleotide sequence ID" value="NZ_VXLD01000001.1"/>
</dbReference>
<evidence type="ECO:0000313" key="4">
    <source>
        <dbReference type="Proteomes" id="UP000325788"/>
    </source>
</evidence>
<dbReference type="EMBL" id="VXLD01000001">
    <property type="protein sequence ID" value="KAB1859609.1"/>
    <property type="molecule type" value="Genomic_DNA"/>
</dbReference>
<protein>
    <submittedName>
        <fullName evidence="3">YdcF family protein</fullName>
    </submittedName>
</protein>
<proteinExistence type="predicted"/>
<comment type="caution">
    <text evidence="3">The sequence shown here is derived from an EMBL/GenBank/DDBJ whole genome shotgun (WGS) entry which is preliminary data.</text>
</comment>
<dbReference type="GO" id="GO:0005886">
    <property type="term" value="C:plasma membrane"/>
    <property type="evidence" value="ECO:0007669"/>
    <property type="project" value="TreeGrafter"/>
</dbReference>
<keyword evidence="1" id="KW-0472">Membrane</keyword>
<dbReference type="InterPro" id="IPR003848">
    <property type="entry name" value="DUF218"/>
</dbReference>
<accession>A0A5N4WUR3</accession>
<evidence type="ECO:0000256" key="1">
    <source>
        <dbReference type="SAM" id="Phobius"/>
    </source>
</evidence>
<feature type="domain" description="DUF218" evidence="2">
    <location>
        <begin position="105"/>
        <end position="250"/>
    </location>
</feature>
<feature type="transmembrane region" description="Helical" evidence="1">
    <location>
        <begin position="67"/>
        <end position="92"/>
    </location>
</feature>
<dbReference type="AlphaFoldDB" id="A0A5N4WUR3"/>